<gene>
    <name evidence="5" type="ORF">NT6N_19750</name>
</gene>
<accession>A0AAT9FLT2</accession>
<dbReference type="InterPro" id="IPR011991">
    <property type="entry name" value="ArsR-like_HTH"/>
</dbReference>
<dbReference type="SUPFAM" id="SSF46785">
    <property type="entry name" value="Winged helix' DNA-binding domain"/>
    <property type="match status" value="1"/>
</dbReference>
<dbReference type="NCBIfam" id="NF033788">
    <property type="entry name" value="HTH_metalloreg"/>
    <property type="match status" value="1"/>
</dbReference>
<dbReference type="CDD" id="cd00090">
    <property type="entry name" value="HTH_ARSR"/>
    <property type="match status" value="1"/>
</dbReference>
<keyword evidence="2" id="KW-0238">DNA-binding</keyword>
<dbReference type="PANTHER" id="PTHR43132">
    <property type="entry name" value="ARSENICAL RESISTANCE OPERON REPRESSOR ARSR-RELATED"/>
    <property type="match status" value="1"/>
</dbReference>
<evidence type="ECO:0000256" key="1">
    <source>
        <dbReference type="ARBA" id="ARBA00023015"/>
    </source>
</evidence>
<sequence length="105" mass="11593">MMNLEQTATCMAELGHKTRLALFRHLVKAGQKGLAVGELQKQLNIPASTLSHHISRLTRAGLVVQERDGTTLICQPQYEVLQEMIDFLVSECCSGETCIETSCDC</sequence>
<dbReference type="PROSITE" id="PS50987">
    <property type="entry name" value="HTH_ARSR_2"/>
    <property type="match status" value="1"/>
</dbReference>
<dbReference type="GO" id="GO:0003700">
    <property type="term" value="F:DNA-binding transcription factor activity"/>
    <property type="evidence" value="ECO:0007669"/>
    <property type="project" value="InterPro"/>
</dbReference>
<evidence type="ECO:0000256" key="2">
    <source>
        <dbReference type="ARBA" id="ARBA00023125"/>
    </source>
</evidence>
<dbReference type="InterPro" id="IPR001845">
    <property type="entry name" value="HTH_ArsR_DNA-bd_dom"/>
</dbReference>
<dbReference type="KEGG" id="osu:NT6N_19750"/>
<dbReference type="Gene3D" id="1.10.10.10">
    <property type="entry name" value="Winged helix-like DNA-binding domain superfamily/Winged helix DNA-binding domain"/>
    <property type="match status" value="1"/>
</dbReference>
<proteinExistence type="predicted"/>
<dbReference type="PANTHER" id="PTHR43132:SF2">
    <property type="entry name" value="ARSENICAL RESISTANCE OPERON REPRESSOR ARSR-RELATED"/>
    <property type="match status" value="1"/>
</dbReference>
<dbReference type="SMART" id="SM00418">
    <property type="entry name" value="HTH_ARSR"/>
    <property type="match status" value="1"/>
</dbReference>
<evidence type="ECO:0000256" key="3">
    <source>
        <dbReference type="ARBA" id="ARBA00023163"/>
    </source>
</evidence>
<keyword evidence="1" id="KW-0805">Transcription regulation</keyword>
<dbReference type="EMBL" id="AP026866">
    <property type="protein sequence ID" value="BDS06935.1"/>
    <property type="molecule type" value="Genomic_DNA"/>
</dbReference>
<dbReference type="InterPro" id="IPR051011">
    <property type="entry name" value="Metal_resp_trans_reg"/>
</dbReference>
<dbReference type="InterPro" id="IPR036390">
    <property type="entry name" value="WH_DNA-bd_sf"/>
</dbReference>
<dbReference type="AlphaFoldDB" id="A0AAT9FLT2"/>
<name>A0AAT9FLT2_9BACT</name>
<protein>
    <submittedName>
        <fullName evidence="5">Transcriptional regulator</fullName>
    </submittedName>
</protein>
<dbReference type="GO" id="GO:0003677">
    <property type="term" value="F:DNA binding"/>
    <property type="evidence" value="ECO:0007669"/>
    <property type="project" value="UniProtKB-KW"/>
</dbReference>
<feature type="domain" description="HTH arsR-type" evidence="4">
    <location>
        <begin position="1"/>
        <end position="96"/>
    </location>
</feature>
<dbReference type="InterPro" id="IPR036388">
    <property type="entry name" value="WH-like_DNA-bd_sf"/>
</dbReference>
<evidence type="ECO:0000259" key="4">
    <source>
        <dbReference type="PROSITE" id="PS50987"/>
    </source>
</evidence>
<evidence type="ECO:0000313" key="5">
    <source>
        <dbReference type="EMBL" id="BDS06935.1"/>
    </source>
</evidence>
<keyword evidence="3" id="KW-0804">Transcription</keyword>
<organism evidence="5">
    <name type="scientific">Oceaniferula spumae</name>
    <dbReference type="NCBI Taxonomy" id="2979115"/>
    <lineage>
        <taxon>Bacteria</taxon>
        <taxon>Pseudomonadati</taxon>
        <taxon>Verrucomicrobiota</taxon>
        <taxon>Verrucomicrobiia</taxon>
        <taxon>Verrucomicrobiales</taxon>
        <taxon>Verrucomicrobiaceae</taxon>
        <taxon>Oceaniferula</taxon>
    </lineage>
</organism>
<dbReference type="Pfam" id="PF12840">
    <property type="entry name" value="HTH_20"/>
    <property type="match status" value="1"/>
</dbReference>
<reference evidence="5" key="1">
    <citation type="submission" date="2024-07" db="EMBL/GenBank/DDBJ databases">
        <title>Complete genome sequence of Verrucomicrobiaceae bacterium NT6N.</title>
        <authorList>
            <person name="Huang C."/>
            <person name="Takami H."/>
            <person name="Hamasaki K."/>
        </authorList>
    </citation>
    <scope>NUCLEOTIDE SEQUENCE</scope>
    <source>
        <strain evidence="5">NT6N</strain>
    </source>
</reference>